<dbReference type="InterPro" id="IPR005829">
    <property type="entry name" value="Sugar_transporter_CS"/>
</dbReference>
<dbReference type="FunFam" id="3.40.50.12780:FF:000003">
    <property type="entry name" value="Long-chain-fatty-acid--CoA ligase FadD"/>
    <property type="match status" value="1"/>
</dbReference>
<feature type="transmembrane region" description="Helical" evidence="13">
    <location>
        <begin position="390"/>
        <end position="415"/>
    </location>
</feature>
<feature type="transmembrane region" description="Helical" evidence="13">
    <location>
        <begin position="300"/>
        <end position="318"/>
    </location>
</feature>
<dbReference type="GO" id="GO:0005737">
    <property type="term" value="C:cytoplasm"/>
    <property type="evidence" value="ECO:0007669"/>
    <property type="project" value="UniProtKB-ARBA"/>
</dbReference>
<feature type="transmembrane region" description="Helical" evidence="13">
    <location>
        <begin position="177"/>
        <end position="199"/>
    </location>
</feature>
<dbReference type="OrthoDB" id="10253869at2759"/>
<evidence type="ECO:0000256" key="9">
    <source>
        <dbReference type="ARBA" id="ARBA00022840"/>
    </source>
</evidence>
<dbReference type="PROSITE" id="PS00455">
    <property type="entry name" value="AMP_BINDING"/>
    <property type="match status" value="1"/>
</dbReference>
<dbReference type="GO" id="GO:1904659">
    <property type="term" value="P:D-glucose transmembrane transport"/>
    <property type="evidence" value="ECO:0007669"/>
    <property type="project" value="UniProtKB-ARBA"/>
</dbReference>
<reference evidence="15" key="1">
    <citation type="submission" date="2022-05" db="EMBL/GenBank/DDBJ databases">
        <title>The Musa troglodytarum L. genome provides insights into the mechanism of non-climacteric behaviour and enrichment of carotenoids.</title>
        <authorList>
            <person name="Wang J."/>
        </authorList>
    </citation>
    <scope>NUCLEOTIDE SEQUENCE</scope>
    <source>
        <tissue evidence="15">Leaf</tissue>
    </source>
</reference>
<dbReference type="SUPFAM" id="SSF56801">
    <property type="entry name" value="Acetyl-CoA synthetase-like"/>
    <property type="match status" value="1"/>
</dbReference>
<keyword evidence="15" id="KW-0762">Sugar transport</keyword>
<dbReference type="FunFam" id="1.20.1250.20:FF:000118">
    <property type="entry name" value="D-xylose-proton symporter-like 3, chloroplastic"/>
    <property type="match status" value="1"/>
</dbReference>
<keyword evidence="7 13" id="KW-0812">Transmembrane</keyword>
<evidence type="ECO:0000256" key="3">
    <source>
        <dbReference type="ARBA" id="ARBA00010992"/>
    </source>
</evidence>
<feature type="transmembrane region" description="Helical" evidence="13">
    <location>
        <begin position="119"/>
        <end position="137"/>
    </location>
</feature>
<sequence length="1004" mass="107426">MASGANSDTLLARDVTSSEIENPRQPLINGVTSSESYSATAAILPFLFPALGGLLYGYDIGATSGAKISLQSSSLSGTTWYNLSSLEIGLVVSGSLYGALIGSVLAFTIADFLGRRRELIISAVLYFVGALLTAMAPNFPVMVIGRFVFGTGIGLAMHAAPMYIAETSPTQIRGRLISLKEFFIVFGMLLGYISGSIYVDLIGGWRYMYATSAPICLIMGIGMWWLPPSPRWLLLCTIQGKGSLPHVREVAITCLCRLRGVAFSSSASEQVDLILDELSYVDQEKQAAFSEIFQGKCLKALIIGAGLVTGQPSVLYYAATILQSAGFSAASDATRVSILLGLLKLIMTGVAVLVVDRLGRRPLLIGGVSGIAISLFLLSSYYTLLKALPAVAVIALLLYVGCYQLSFGPIGWLMISEIFPLRLRGRGLSIAVLVNFASNALVTFAFSPLETLVGTGVLFAGFGSPTPGFFSPERGIYRSKHRPAALPQDPFMDLVSYVFSFPHQGVTALVDSRSGASIAYAELRGIVRSLAAGLSRVGITSKDVVLVMLPNSILFPVVFLGVLSVGAVFSTMNPLSSREEITKQMSLCRFTLIFTVPDNVAKLGGLGVKIVTVPEEPKFDAHKFVLFNNLISSDPNGASMPVIRQTDTAAILFSSGTTGASKGVVLTHRNLIATVELFVRVEASQYSSESWRNVYLTAIPMFHVYGLSLFSMGLLSLGSTIVVMSKFDVEEAVRAIDAFKVTHFPSVPPIMTALIRANGATGCRLQSLVQVSCGAAPIAPKAIHDFLKAFPHVDFIQGYGLTESAAVGTRGFNTTNCKRHISVGLLAPNMQAKIIDLETGSCLPPGTSGELLLHGAAIMKGYLNDDDATSSAIIEDGWLKTGDIAYFDGDGYLYILDRLKETIKYKGFQIAPADLEALLIAHPDIVDVAVTAAKNEEAGEIPVAFVVTRSGSKLTSTDVIEFVAKQVTPYKKVREVVFVNSIPRSPAGKTLRRQLRDNLAASRM</sequence>
<keyword evidence="5" id="KW-0813">Transport</keyword>
<evidence type="ECO:0000256" key="5">
    <source>
        <dbReference type="ARBA" id="ARBA00022448"/>
    </source>
</evidence>
<keyword evidence="16" id="KW-1185">Reference proteome</keyword>
<dbReference type="GO" id="GO:0022857">
    <property type="term" value="F:transmembrane transporter activity"/>
    <property type="evidence" value="ECO:0007669"/>
    <property type="project" value="InterPro"/>
</dbReference>
<feature type="transmembrane region" description="Helical" evidence="13">
    <location>
        <begin position="88"/>
        <end position="107"/>
    </location>
</feature>
<evidence type="ECO:0000313" key="15">
    <source>
        <dbReference type="EMBL" id="URD80401.1"/>
    </source>
</evidence>
<evidence type="ECO:0000256" key="4">
    <source>
        <dbReference type="ARBA" id="ARBA00012959"/>
    </source>
</evidence>
<dbReference type="InterPro" id="IPR020845">
    <property type="entry name" value="AMP-binding_CS"/>
</dbReference>
<comment type="similarity">
    <text evidence="3">Belongs to the major facilitator superfamily. Sugar transporter (TC 2.A.1.1) family.</text>
</comment>
<keyword evidence="6" id="KW-0436">Ligase</keyword>
<dbReference type="NCBIfam" id="TIGR00879">
    <property type="entry name" value="SP"/>
    <property type="match status" value="1"/>
</dbReference>
<feature type="transmembrane region" description="Helical" evidence="13">
    <location>
        <begin position="694"/>
        <end position="717"/>
    </location>
</feature>
<dbReference type="Gene3D" id="3.40.50.12780">
    <property type="entry name" value="N-terminal domain of ligase-like"/>
    <property type="match status" value="1"/>
</dbReference>
<dbReference type="CDD" id="cd17362">
    <property type="entry name" value="MFS_GLUT10_12_Class3_like"/>
    <property type="match status" value="1"/>
</dbReference>
<dbReference type="GO" id="GO:0016020">
    <property type="term" value="C:membrane"/>
    <property type="evidence" value="ECO:0007669"/>
    <property type="project" value="UniProtKB-SubCell"/>
</dbReference>
<feature type="transmembrane region" description="Helical" evidence="13">
    <location>
        <begin position="363"/>
        <end position="384"/>
    </location>
</feature>
<dbReference type="GO" id="GO:0009698">
    <property type="term" value="P:phenylpropanoid metabolic process"/>
    <property type="evidence" value="ECO:0007669"/>
    <property type="project" value="UniProtKB-ARBA"/>
</dbReference>
<evidence type="ECO:0000256" key="6">
    <source>
        <dbReference type="ARBA" id="ARBA00022598"/>
    </source>
</evidence>
<feature type="transmembrane region" description="Helical" evidence="13">
    <location>
        <begin position="205"/>
        <end position="226"/>
    </location>
</feature>
<evidence type="ECO:0000256" key="10">
    <source>
        <dbReference type="ARBA" id="ARBA00022989"/>
    </source>
</evidence>
<dbReference type="Gene3D" id="1.20.1250.20">
    <property type="entry name" value="MFS general substrate transporter like domains"/>
    <property type="match status" value="1"/>
</dbReference>
<dbReference type="FunFam" id="3.30.300.30:FF:000007">
    <property type="entry name" value="4-coumarate--CoA ligase 2"/>
    <property type="match status" value="1"/>
</dbReference>
<name>A0A9E7JGW2_9LILI</name>
<dbReference type="Proteomes" id="UP001055439">
    <property type="component" value="Chromosome 10"/>
</dbReference>
<feature type="transmembrane region" description="Helical" evidence="13">
    <location>
        <begin position="544"/>
        <end position="569"/>
    </location>
</feature>
<dbReference type="GO" id="GO:0016207">
    <property type="term" value="F:4-coumarate-CoA ligase activity"/>
    <property type="evidence" value="ECO:0007669"/>
    <property type="project" value="UniProtKB-EC"/>
</dbReference>
<feature type="transmembrane region" description="Helical" evidence="13">
    <location>
        <begin position="143"/>
        <end position="165"/>
    </location>
</feature>
<protein>
    <recommendedName>
        <fullName evidence="4">4-coumarate--CoA ligase</fullName>
        <ecNumber evidence="4">6.2.1.12</ecNumber>
    </recommendedName>
</protein>
<organism evidence="15 16">
    <name type="scientific">Musa troglodytarum</name>
    <name type="common">fe'i banana</name>
    <dbReference type="NCBI Taxonomy" id="320322"/>
    <lineage>
        <taxon>Eukaryota</taxon>
        <taxon>Viridiplantae</taxon>
        <taxon>Streptophyta</taxon>
        <taxon>Embryophyta</taxon>
        <taxon>Tracheophyta</taxon>
        <taxon>Spermatophyta</taxon>
        <taxon>Magnoliopsida</taxon>
        <taxon>Liliopsida</taxon>
        <taxon>Zingiberales</taxon>
        <taxon>Musaceae</taxon>
        <taxon>Musa</taxon>
    </lineage>
</organism>
<gene>
    <name evidence="15" type="ORF">MUK42_02520</name>
</gene>
<dbReference type="PROSITE" id="PS00216">
    <property type="entry name" value="SUGAR_TRANSPORT_1"/>
    <property type="match status" value="2"/>
</dbReference>
<dbReference type="InterPro" id="IPR042099">
    <property type="entry name" value="ANL_N_sf"/>
</dbReference>
<keyword evidence="10 13" id="KW-1133">Transmembrane helix</keyword>
<evidence type="ECO:0000256" key="13">
    <source>
        <dbReference type="SAM" id="Phobius"/>
    </source>
</evidence>
<dbReference type="EC" id="6.2.1.12" evidence="4"/>
<evidence type="ECO:0000313" key="16">
    <source>
        <dbReference type="Proteomes" id="UP001055439"/>
    </source>
</evidence>
<evidence type="ECO:0000256" key="8">
    <source>
        <dbReference type="ARBA" id="ARBA00022741"/>
    </source>
</evidence>
<dbReference type="PANTHER" id="PTHR48023">
    <property type="entry name" value="D-XYLOSE-PROTON SYMPORTER-LIKE 2"/>
    <property type="match status" value="1"/>
</dbReference>
<evidence type="ECO:0000256" key="12">
    <source>
        <dbReference type="ARBA" id="ARBA00034252"/>
    </source>
</evidence>
<dbReference type="InterPro" id="IPR000873">
    <property type="entry name" value="AMP-dep_synth/lig_dom"/>
</dbReference>
<dbReference type="InterPro" id="IPR050820">
    <property type="entry name" value="MFS_Sugar_Transporter"/>
</dbReference>
<comment type="catalytic activity">
    <reaction evidence="12">
        <text>(E)-4-coumarate + ATP + CoA = (E)-4-coumaroyl-CoA + AMP + diphosphate</text>
        <dbReference type="Rhea" id="RHEA:19641"/>
        <dbReference type="ChEBI" id="CHEBI:12876"/>
        <dbReference type="ChEBI" id="CHEBI:30616"/>
        <dbReference type="ChEBI" id="CHEBI:33019"/>
        <dbReference type="ChEBI" id="CHEBI:57287"/>
        <dbReference type="ChEBI" id="CHEBI:85008"/>
        <dbReference type="ChEBI" id="CHEBI:456215"/>
        <dbReference type="EC" id="6.2.1.12"/>
    </reaction>
    <physiologicalReaction direction="left-to-right" evidence="12">
        <dbReference type="Rhea" id="RHEA:19642"/>
    </physiologicalReaction>
</comment>
<dbReference type="InterPro" id="IPR045851">
    <property type="entry name" value="AMP-bd_C_sf"/>
</dbReference>
<dbReference type="InterPro" id="IPR036259">
    <property type="entry name" value="MFS_trans_sf"/>
</dbReference>
<evidence type="ECO:0000259" key="14">
    <source>
        <dbReference type="PROSITE" id="PS50850"/>
    </source>
</evidence>
<dbReference type="Pfam" id="PF13193">
    <property type="entry name" value="AMP-binding_C"/>
    <property type="match status" value="1"/>
</dbReference>
<comment type="similarity">
    <text evidence="2">Belongs to the ATP-dependent AMP-binding enzyme family.</text>
</comment>
<feature type="domain" description="Major facilitator superfamily (MFS) profile" evidence="14">
    <location>
        <begin position="45"/>
        <end position="475"/>
    </location>
</feature>
<keyword evidence="9" id="KW-0067">ATP-binding</keyword>
<dbReference type="Gene3D" id="3.30.300.30">
    <property type="match status" value="1"/>
</dbReference>
<accession>A0A9E7JGW2</accession>
<evidence type="ECO:0000256" key="7">
    <source>
        <dbReference type="ARBA" id="ARBA00022692"/>
    </source>
</evidence>
<dbReference type="EMBL" id="CP097503">
    <property type="protein sequence ID" value="URD80401.1"/>
    <property type="molecule type" value="Genomic_DNA"/>
</dbReference>
<dbReference type="PRINTS" id="PR00171">
    <property type="entry name" value="SUGRTRNSPORT"/>
</dbReference>
<dbReference type="InterPro" id="IPR003663">
    <property type="entry name" value="Sugar/inositol_transpt"/>
</dbReference>
<proteinExistence type="inferred from homology"/>
<dbReference type="PANTHER" id="PTHR48023:SF4">
    <property type="entry name" value="D-XYLOSE-PROTON SYMPORTER-LIKE 2"/>
    <property type="match status" value="1"/>
</dbReference>
<dbReference type="GO" id="GO:0005524">
    <property type="term" value="F:ATP binding"/>
    <property type="evidence" value="ECO:0007669"/>
    <property type="project" value="UniProtKB-KW"/>
</dbReference>
<dbReference type="Pfam" id="PF00083">
    <property type="entry name" value="Sugar_tr"/>
    <property type="match status" value="1"/>
</dbReference>
<dbReference type="PROSITE" id="PS50850">
    <property type="entry name" value="MFS"/>
    <property type="match status" value="1"/>
</dbReference>
<dbReference type="AlphaFoldDB" id="A0A9E7JGW2"/>
<dbReference type="GO" id="GO:0106290">
    <property type="term" value="F:trans-cinnamate-CoA ligase activity"/>
    <property type="evidence" value="ECO:0007669"/>
    <property type="project" value="UniProtKB-ARBA"/>
</dbReference>
<feature type="transmembrane region" description="Helical" evidence="13">
    <location>
        <begin position="338"/>
        <end position="356"/>
    </location>
</feature>
<dbReference type="Pfam" id="PF00501">
    <property type="entry name" value="AMP-binding"/>
    <property type="match status" value="1"/>
</dbReference>
<dbReference type="CDD" id="cd05904">
    <property type="entry name" value="4CL"/>
    <property type="match status" value="1"/>
</dbReference>
<dbReference type="SUPFAM" id="SSF103473">
    <property type="entry name" value="MFS general substrate transporter"/>
    <property type="match status" value="1"/>
</dbReference>
<evidence type="ECO:0000256" key="11">
    <source>
        <dbReference type="ARBA" id="ARBA00023136"/>
    </source>
</evidence>
<dbReference type="InterPro" id="IPR025110">
    <property type="entry name" value="AMP-bd_C"/>
</dbReference>
<dbReference type="InterPro" id="IPR020846">
    <property type="entry name" value="MFS_dom"/>
</dbReference>
<evidence type="ECO:0000256" key="2">
    <source>
        <dbReference type="ARBA" id="ARBA00006432"/>
    </source>
</evidence>
<comment type="subcellular location">
    <subcellularLocation>
        <location evidence="1">Membrane</location>
        <topology evidence="1">Multi-pass membrane protein</topology>
    </subcellularLocation>
</comment>
<dbReference type="InterPro" id="IPR005828">
    <property type="entry name" value="MFS_sugar_transport-like"/>
</dbReference>
<evidence type="ECO:0000256" key="1">
    <source>
        <dbReference type="ARBA" id="ARBA00004141"/>
    </source>
</evidence>
<keyword evidence="8" id="KW-0547">Nucleotide-binding</keyword>
<keyword evidence="11 13" id="KW-0472">Membrane</keyword>